<evidence type="ECO:0000256" key="7">
    <source>
        <dbReference type="ARBA" id="ARBA00035275"/>
    </source>
</evidence>
<protein>
    <recommendedName>
        <fullName evidence="7">Large ribosomal subunit protein bL33m</fullName>
    </recommendedName>
    <alternativeName>
        <fullName evidence="8">39S ribosomal protein L33, mitochondrial</fullName>
    </alternativeName>
</protein>
<organism evidence="9">
    <name type="scientific">Mus musculus</name>
    <name type="common">Mouse</name>
    <dbReference type="NCBI Taxonomy" id="10090"/>
    <lineage>
        <taxon>Eukaryota</taxon>
        <taxon>Metazoa</taxon>
        <taxon>Chordata</taxon>
        <taxon>Craniata</taxon>
        <taxon>Vertebrata</taxon>
        <taxon>Euteleostomi</taxon>
        <taxon>Mammalia</taxon>
        <taxon>Eutheria</taxon>
        <taxon>Euarchontoglires</taxon>
        <taxon>Glires</taxon>
        <taxon>Rodentia</taxon>
        <taxon>Myomorpha</taxon>
        <taxon>Muroidea</taxon>
        <taxon>Muridae</taxon>
        <taxon>Murinae</taxon>
        <taxon>Mus</taxon>
        <taxon>Mus</taxon>
    </lineage>
</organism>
<keyword evidence="12" id="KW-1185">Reference proteome</keyword>
<dbReference type="GO" id="GO:0005829">
    <property type="term" value="C:cytosol"/>
    <property type="evidence" value="ECO:0007669"/>
    <property type="project" value="UniProtKB-ARBA"/>
</dbReference>
<gene>
    <name evidence="9 10 11" type="primary">Mrpl33</name>
</gene>
<dbReference type="AlphaFoldDB" id="Q8R0E2"/>
<evidence type="ECO:0000256" key="4">
    <source>
        <dbReference type="ARBA" id="ARBA00022980"/>
    </source>
</evidence>
<dbReference type="InterPro" id="IPR038584">
    <property type="entry name" value="Ribosomal_bL33_sf"/>
</dbReference>
<evidence type="ECO:0000313" key="9">
    <source>
        <dbReference type="EMBL" id="AAH27018.1"/>
    </source>
</evidence>
<evidence type="ECO:0000256" key="6">
    <source>
        <dbReference type="ARBA" id="ARBA00023274"/>
    </source>
</evidence>
<reference evidence="10" key="5">
    <citation type="submission" date="2025-05" db="UniProtKB">
        <authorList>
            <consortium name="Ensembl"/>
        </authorList>
    </citation>
    <scope>IDENTIFICATION</scope>
    <source>
        <strain evidence="10">C57BL/6J</strain>
    </source>
</reference>
<dbReference type="SUPFAM" id="SSF57829">
    <property type="entry name" value="Zn-binding ribosomal proteins"/>
    <property type="match status" value="1"/>
</dbReference>
<dbReference type="GO" id="GO:0005739">
    <property type="term" value="C:mitochondrion"/>
    <property type="evidence" value="ECO:0007669"/>
    <property type="project" value="UniProtKB-SubCell"/>
</dbReference>
<dbReference type="SMR" id="Q8R0E2"/>
<reference evidence="10 12" key="2">
    <citation type="journal article" date="2009" name="PLoS Biol.">
        <title>Lineage-specific biology revealed by a finished genome assembly of the mouse.</title>
        <authorList>
            <consortium name="Mouse Genome Sequencing Consortium"/>
            <person name="Church D.M."/>
            <person name="Goodstadt L."/>
            <person name="Hillier L.W."/>
            <person name="Zody M.C."/>
            <person name="Goldstein S."/>
            <person name="She X."/>
            <person name="Bult C.J."/>
            <person name="Agarwala R."/>
            <person name="Cherry J.L."/>
            <person name="DiCuccio M."/>
            <person name="Hlavina W."/>
            <person name="Kapustin Y."/>
            <person name="Meric P."/>
            <person name="Maglott D."/>
            <person name="Birtle Z."/>
            <person name="Marques A.C."/>
            <person name="Graves T."/>
            <person name="Zhou S."/>
            <person name="Teague B."/>
            <person name="Potamousis K."/>
            <person name="Churas C."/>
            <person name="Place M."/>
            <person name="Herschleb J."/>
            <person name="Runnheim R."/>
            <person name="Forrest D."/>
            <person name="Amos-Landgraf J."/>
            <person name="Schwartz D.C."/>
            <person name="Cheng Z."/>
            <person name="Lindblad-Toh K."/>
            <person name="Eichler E.E."/>
            <person name="Ponting C.P."/>
        </authorList>
    </citation>
    <scope>NUCLEOTIDE SEQUENCE [LARGE SCALE GENOMIC DNA]</scope>
    <source>
        <strain evidence="10 12">C57BL/6J</strain>
    </source>
</reference>
<comment type="subcellular location">
    <subcellularLocation>
        <location evidence="1">Mitochondrion</location>
    </subcellularLocation>
</comment>
<dbReference type="VEuPathDB" id="HostDB:ENSMUSG00000106918"/>
<keyword evidence="4" id="KW-0689">Ribosomal protein</keyword>
<evidence type="ECO:0000256" key="8">
    <source>
        <dbReference type="ARBA" id="ARBA00035436"/>
    </source>
</evidence>
<dbReference type="InterPro" id="IPR011332">
    <property type="entry name" value="Ribosomal_zn-bd"/>
</dbReference>
<proteinExistence type="evidence at protein level"/>
<evidence type="ECO:0000256" key="5">
    <source>
        <dbReference type="ARBA" id="ARBA00023128"/>
    </source>
</evidence>
<dbReference type="FunFam" id="2.20.28.120:FF:000005">
    <property type="entry name" value="39S ribosomal protein L33, mitochondrial"/>
    <property type="match status" value="1"/>
</dbReference>
<dbReference type="ProteomicsDB" id="344740"/>
<keyword evidence="3" id="KW-0809">Transit peptide</keyword>
<evidence type="ECO:0007829" key="13">
    <source>
        <dbReference type="PeptideAtlas" id="Q8R0E2"/>
    </source>
</evidence>
<evidence type="ECO:0007829" key="14">
    <source>
        <dbReference type="ProteomicsDB" id="Q8R0E2"/>
    </source>
</evidence>
<evidence type="ECO:0000256" key="1">
    <source>
        <dbReference type="ARBA" id="ARBA00004173"/>
    </source>
</evidence>
<dbReference type="GO" id="GO:1990904">
    <property type="term" value="C:ribonucleoprotein complex"/>
    <property type="evidence" value="ECO:0007669"/>
    <property type="project" value="UniProtKB-KW"/>
</dbReference>
<dbReference type="PANTHER" id="PTHR47037">
    <property type="entry name" value="39S RIBOSOMAL PROTEIN L33, MITOCHONDRIAL"/>
    <property type="match status" value="1"/>
</dbReference>
<dbReference type="InterPro" id="IPR052008">
    <property type="entry name" value="Mitoribosomal_protein_bL33"/>
</dbReference>
<evidence type="ECO:0007829" key="15">
    <source>
        <dbReference type="PubMed" id="21183079"/>
    </source>
</evidence>
<dbReference type="AGR" id="MGI:2137225"/>
<dbReference type="MGI" id="MGI:2137225">
    <property type="gene designation" value="Mrpl33"/>
</dbReference>
<evidence type="ECO:0000313" key="10">
    <source>
        <dbReference type="Ensembl" id="ENSMUSP00000144669.2"/>
    </source>
</evidence>
<comment type="similarity">
    <text evidence="2">Belongs to the bacterial ribosomal protein bL33 family.</text>
</comment>
<keyword evidence="13 14" id="KW-1267">Proteomics identification</keyword>
<dbReference type="ExpressionAtlas" id="Q8R0E2">
    <property type="expression patterns" value="baseline and differential"/>
</dbReference>
<evidence type="ECO:0000256" key="2">
    <source>
        <dbReference type="ARBA" id="ARBA00007596"/>
    </source>
</evidence>
<reference evidence="9" key="1">
    <citation type="journal article" date="2004" name="Genome Res.">
        <title>The status, quality, and expansion of the NIH full-length cDNA project: the Mammalian Gene Collection (MGC).</title>
        <authorList>
            <consortium name="The MGC Project Team"/>
            <person name="Gerhard D.S."/>
            <person name="Wagner L."/>
            <person name="Feingold E.A."/>
            <person name="Shenmen C.M."/>
            <person name="Grouse L.H."/>
            <person name="Schuler G."/>
            <person name="Klein S.L."/>
            <person name="Old S."/>
            <person name="Rasooly R."/>
            <person name="Good P."/>
            <person name="Guyer M."/>
            <person name="Peck A.M."/>
            <person name="Derge J.G."/>
            <person name="Lipman D."/>
            <person name="Collins F.S."/>
            <person name="Jang W."/>
            <person name="Sherry S."/>
            <person name="Feolo M."/>
            <person name="Misquitta L."/>
            <person name="Lee E."/>
            <person name="Rotmistrovsky K."/>
            <person name="Greenhut S.F."/>
            <person name="Schaefer C.F."/>
            <person name="Buetow K."/>
            <person name="Bonner T.I."/>
            <person name="Haussler D."/>
            <person name="Kent J."/>
            <person name="Kiekhaus M."/>
            <person name="Furey T."/>
            <person name="Brent M."/>
            <person name="Prange C."/>
            <person name="Schreiber K."/>
            <person name="Shapiro N."/>
            <person name="Bhat N.K."/>
            <person name="Hopkins R.F."/>
            <person name="Hsie F."/>
            <person name="Driscoll T."/>
            <person name="Soares M.B."/>
            <person name="Casavant T.L."/>
            <person name="Scheetz T.E."/>
            <person name="Brown-stein M.J."/>
            <person name="Usdin T.B."/>
            <person name="Toshiyuki S."/>
            <person name="Carninci P."/>
            <person name="Piao Y."/>
            <person name="Dudekula D.B."/>
            <person name="Ko M.S."/>
            <person name="Kawakami K."/>
            <person name="Suzuki Y."/>
            <person name="Sugano S."/>
            <person name="Gruber C.E."/>
            <person name="Smith M.R."/>
            <person name="Simmons B."/>
            <person name="Moore T."/>
            <person name="Waterman R."/>
            <person name="Johnson S.L."/>
            <person name="Ruan Y."/>
            <person name="Wei C.L."/>
            <person name="Mathavan S."/>
            <person name="Gunaratne P.H."/>
            <person name="Wu J."/>
            <person name="Garcia A.M."/>
            <person name="Hulyk S.W."/>
            <person name="Fuh E."/>
            <person name="Yuan Y."/>
            <person name="Sneed A."/>
            <person name="Kowis C."/>
            <person name="Hodgson A."/>
            <person name="Muzny D.M."/>
            <person name="McPherson J."/>
            <person name="Gibbs R.A."/>
            <person name="Fahey J."/>
            <person name="Helton E."/>
            <person name="Ketteman M."/>
            <person name="Madan A."/>
            <person name="Rodrigues S."/>
            <person name="Sanchez A."/>
            <person name="Whiting M."/>
            <person name="Madari A."/>
            <person name="Young A.C."/>
            <person name="Wetherby K.D."/>
            <person name="Granite S.J."/>
            <person name="Kwong P.N."/>
            <person name="Brinkley C.P."/>
            <person name="Pearson R.L."/>
            <person name="Bouffard G.G."/>
            <person name="Blakesly R.W."/>
            <person name="Green E.D."/>
            <person name="Dickson M.C."/>
            <person name="Rodriguez A.C."/>
            <person name="Grimwood J."/>
            <person name="Schmutz J."/>
            <person name="Myers R.M."/>
            <person name="Butterfield Y.S."/>
            <person name="Griffith M."/>
            <person name="Griffith O.L."/>
            <person name="Krzywinski M.I."/>
            <person name="Liao N."/>
            <person name="Morin R."/>
            <person name="Morrin R."/>
            <person name="Palmquist D."/>
            <person name="Petrescu A.S."/>
            <person name="Skalska U."/>
            <person name="Smailus D.E."/>
            <person name="Stott J.M."/>
            <person name="Schnerch A."/>
            <person name="Schein J.E."/>
            <person name="Jones S.J."/>
            <person name="Holt R.A."/>
            <person name="Baross A."/>
            <person name="Marra M.A."/>
            <person name="Clifton S."/>
            <person name="Makowski K.A."/>
            <person name="Bosak S."/>
            <person name="Malek J."/>
        </authorList>
    </citation>
    <scope>NUCLEOTIDE SEQUENCE [LARGE SCALE MRNA]</scope>
    <source>
        <tissue evidence="9">Eye</tissue>
    </source>
</reference>
<dbReference type="Gene3D" id="2.20.28.120">
    <property type="entry name" value="Ribosomal protein L33"/>
    <property type="match status" value="1"/>
</dbReference>
<dbReference type="Proteomes" id="UP000000589">
    <property type="component" value="Chromosome 5"/>
</dbReference>
<dbReference type="GO" id="GO:0005840">
    <property type="term" value="C:ribosome"/>
    <property type="evidence" value="ECO:0007669"/>
    <property type="project" value="UniProtKB-KW"/>
</dbReference>
<dbReference type="PANTHER" id="PTHR47037:SF1">
    <property type="entry name" value="LARGE RIBOSOMAL SUBUNIT PROTEIN BL33M"/>
    <property type="match status" value="1"/>
</dbReference>
<evidence type="ECO:0000313" key="11">
    <source>
        <dbReference type="MGI" id="MGI:2137225"/>
    </source>
</evidence>
<keyword evidence="5" id="KW-0496">Mitochondrion</keyword>
<dbReference type="Antibodypedia" id="58354">
    <property type="antibodies" value="110 antibodies from 23 providers"/>
</dbReference>
<evidence type="ECO:0000256" key="3">
    <source>
        <dbReference type="ARBA" id="ARBA00022946"/>
    </source>
</evidence>
<dbReference type="Ensembl" id="ENSMUST00000201910.4">
    <property type="protein sequence ID" value="ENSMUSP00000144669.2"/>
    <property type="gene ID" value="ENSMUSG00000106918.4"/>
</dbReference>
<dbReference type="EMBL" id="BC027018">
    <property type="protein sequence ID" value="AAH27018.1"/>
    <property type="molecule type" value="mRNA"/>
</dbReference>
<keyword evidence="6" id="KW-0687">Ribonucleoprotein</keyword>
<reference evidence="15" key="3">
    <citation type="journal article" date="2010" name="Cell">
        <title>A tissue-specific atlas of mouse protein phosphorylation and expression.</title>
        <authorList>
            <person name="Huttlin E.L."/>
            <person name="Jedrychowski M.P."/>
            <person name="Elias J.E."/>
            <person name="Goswami T."/>
            <person name="Rad R."/>
            <person name="Beausoleil S.A."/>
            <person name="Villen J."/>
            <person name="Haas W."/>
            <person name="Sowa M.E."/>
            <person name="Gygi S.P."/>
        </authorList>
    </citation>
    <scope>IDENTIFICATION BY MASS SPECTROMETRY [LARGE SCALE ANALYSIS]</scope>
</reference>
<dbReference type="HOGENOM" id="CLU_2209158_0_0_1"/>
<dbReference type="Bgee" id="ENSMUSG00000106918">
    <property type="expression patterns" value="Expressed in granulocyte and 266 other cell types or tissues"/>
</dbReference>
<sequence>MLLSAVSFAKSKSKTILVKLVSQAGTGFSFNHKRSRLREKLSLLHYDPIGNTSSNYQTRVKNLSALEIFNSCLRHHRARTSHARPYLNSLGWKLGMENYSCFGEFII</sequence>
<evidence type="ECO:0000313" key="12">
    <source>
        <dbReference type="Proteomes" id="UP000000589"/>
    </source>
</evidence>
<dbReference type="GeneTree" id="ENSGT00390000010130"/>
<accession>Q8R0E2</accession>
<dbReference type="GO" id="GO:0006412">
    <property type="term" value="P:translation"/>
    <property type="evidence" value="ECO:0007669"/>
    <property type="project" value="InterPro"/>
</dbReference>
<name>Q8R0E2_MOUSE</name>
<reference evidence="10" key="4">
    <citation type="journal article" date="2011" name="PLoS Biol.">
        <title>Modernizing reference genome assemblies.</title>
        <authorList>
            <person name="Church D.M."/>
            <person name="Schneider V.A."/>
            <person name="Graves T."/>
            <person name="Auger K."/>
            <person name="Cunningham F."/>
            <person name="Bouk N."/>
            <person name="Chen H.C."/>
            <person name="Agarwala R."/>
            <person name="McLaren W.M."/>
            <person name="Ritchie G.R."/>
            <person name="Albracht D."/>
            <person name="Kremitzki M."/>
            <person name="Rock S."/>
            <person name="Kotkiewicz H."/>
            <person name="Kremitzki C."/>
            <person name="Wollam A."/>
            <person name="Trani L."/>
            <person name="Fulton L."/>
            <person name="Fulton R."/>
            <person name="Matthews L."/>
            <person name="Whitehead S."/>
            <person name="Chow W."/>
            <person name="Torrance J."/>
            <person name="Dunn M."/>
            <person name="Harden G."/>
            <person name="Threadgold G."/>
            <person name="Wood J."/>
            <person name="Collins J."/>
            <person name="Heath P."/>
            <person name="Griffiths G."/>
            <person name="Pelan S."/>
            <person name="Grafham D."/>
            <person name="Eichler E.E."/>
            <person name="Weinstock G."/>
            <person name="Mardis E.R."/>
            <person name="Wilson R.K."/>
            <person name="Howe K."/>
            <person name="Flicek P."/>
            <person name="Hubbard T."/>
        </authorList>
    </citation>
    <scope>NUCLEOTIDE SEQUENCE [LARGE SCALE GENOMIC DNA]</scope>
    <source>
        <strain evidence="10">C57BL/6J</strain>
    </source>
</reference>